<protein>
    <submittedName>
        <fullName evidence="1">Uncharacterized protein</fullName>
    </submittedName>
</protein>
<name>A0A132TJV1_9BACL</name>
<organism evidence="1 2">
    <name type="scientific">Paenibacillus riograndensis</name>
    <dbReference type="NCBI Taxonomy" id="483937"/>
    <lineage>
        <taxon>Bacteria</taxon>
        <taxon>Bacillati</taxon>
        <taxon>Bacillota</taxon>
        <taxon>Bacilli</taxon>
        <taxon>Bacillales</taxon>
        <taxon>Paenibacillaceae</taxon>
        <taxon>Paenibacillus</taxon>
        <taxon>Paenibacillus sonchi group</taxon>
    </lineage>
</organism>
<dbReference type="RefSeq" id="WP_060862897.1">
    <property type="nucleotide sequence ID" value="NZ_LIRB01000146.1"/>
</dbReference>
<dbReference type="Proteomes" id="UP000070475">
    <property type="component" value="Unassembled WGS sequence"/>
</dbReference>
<dbReference type="EMBL" id="LIRB01000146">
    <property type="protein sequence ID" value="KWX71582.1"/>
    <property type="molecule type" value="Genomic_DNA"/>
</dbReference>
<sequence length="75" mass="8922">MKLWEQFLDLKSQIHNIYADEDKRLADARFLRSVESIERTLKRSLRGSEYRVLFTFDDQQADMITNLLKEARNGS</sequence>
<dbReference type="AlphaFoldDB" id="A0A132TJV1"/>
<proteinExistence type="predicted"/>
<dbReference type="OrthoDB" id="9876681at2"/>
<reference evidence="1 2" key="1">
    <citation type="submission" date="2015-08" db="EMBL/GenBank/DDBJ databases">
        <title>Genomes of Paenibacillus riograndensis.</title>
        <authorList>
            <person name="Sant'Anna F.H."/>
            <person name="Souza R."/>
            <person name="Ambrosini A."/>
            <person name="Bach E."/>
            <person name="Fernandes G."/>
            <person name="Balsanelli E."/>
            <person name="Baura V.A."/>
            <person name="Pedrosa F.O."/>
            <person name="Souza E.M."/>
            <person name="Passaglia L."/>
        </authorList>
    </citation>
    <scope>NUCLEOTIDE SEQUENCE [LARGE SCALE GENOMIC DNA]</scope>
    <source>
        <strain evidence="1 2">CAS34</strain>
    </source>
</reference>
<accession>A0A132TJV1</accession>
<dbReference type="PATRIC" id="fig|483937.3.peg.4232"/>
<evidence type="ECO:0000313" key="2">
    <source>
        <dbReference type="Proteomes" id="UP000070475"/>
    </source>
</evidence>
<evidence type="ECO:0000313" key="1">
    <source>
        <dbReference type="EMBL" id="KWX71582.1"/>
    </source>
</evidence>
<comment type="caution">
    <text evidence="1">The sequence shown here is derived from an EMBL/GenBank/DDBJ whole genome shotgun (WGS) entry which is preliminary data.</text>
</comment>
<keyword evidence="2" id="KW-1185">Reference proteome</keyword>
<gene>
    <name evidence="1" type="ORF">AMQ84_27025</name>
</gene>